<comment type="caution">
    <text evidence="1">The sequence shown here is derived from an EMBL/GenBank/DDBJ whole genome shotgun (WGS) entry which is preliminary data.</text>
</comment>
<dbReference type="AlphaFoldDB" id="A0A7U8GY07"/>
<dbReference type="PROSITE" id="PS51257">
    <property type="entry name" value="PROKAR_LIPOPROTEIN"/>
    <property type="match status" value="1"/>
</dbReference>
<evidence type="ECO:0000313" key="1">
    <source>
        <dbReference type="EMBL" id="EAH4373398.1"/>
    </source>
</evidence>
<proteinExistence type="predicted"/>
<name>A0A7U8GY07_LISMN</name>
<dbReference type="RefSeq" id="WP_070217025.1">
    <property type="nucleotide sequence ID" value="NZ_JABXMU010000004.1"/>
</dbReference>
<dbReference type="InterPro" id="IPR012873">
    <property type="entry name" value="DUF1672"/>
</dbReference>
<dbReference type="Pfam" id="PF07901">
    <property type="entry name" value="DUF1672"/>
    <property type="match status" value="1"/>
</dbReference>
<sequence>MKKKIIGLLASLLLLGGCFNMNEKTEQGKAQEKAQEGTTPVQEYVGQGYSFVDGDKSAERVKKHEEEIKQEAINYMKTKYKTDVKVNNVVPARNGAVVIVESEAPIQFTTSVIVKFLLNKKEEIGIGTSNEGEVEQAIVGGLYAKAYEAEFHHLDEFAEKLAEKYNLVGYTEEALDKTLPFGYQGKYYFVTLGFIDYMSVYNSYLTNPEISAKELRALFSKDDSTGEKMTIAMRFFMKGDKLPEQEVVDNIAADFLQEPNLPKASYPITIYKNFIVNRVGLPNGENIDAEISIK</sequence>
<dbReference type="EMBL" id="AABGVJ010000003">
    <property type="protein sequence ID" value="EAH4373398.1"/>
    <property type="molecule type" value="Genomic_DNA"/>
</dbReference>
<gene>
    <name evidence="1" type="ORF">E5H26_11895</name>
</gene>
<protein>
    <submittedName>
        <fullName evidence="1">DUF1672 family protein</fullName>
    </submittedName>
</protein>
<accession>A0A7U8GY07</accession>
<evidence type="ECO:0000313" key="2">
    <source>
        <dbReference type="Proteomes" id="UP000540417"/>
    </source>
</evidence>
<reference evidence="1 2" key="1">
    <citation type="submission" date="2019-04" db="EMBL/GenBank/DDBJ databases">
        <authorList>
            <consortium name="GenomeTrakr: Next Generation Sequencing Network for Food Pathogen Tracability"/>
        </authorList>
    </citation>
    <scope>NUCLEOTIDE SEQUENCE [LARGE SCALE GENOMIC DNA]</scope>
    <source>
        <strain evidence="1 2">LS1419</strain>
    </source>
</reference>
<dbReference type="Proteomes" id="UP000540417">
    <property type="component" value="Unassembled WGS sequence"/>
</dbReference>
<organism evidence="1 2">
    <name type="scientific">Listeria monocytogenes</name>
    <dbReference type="NCBI Taxonomy" id="1639"/>
    <lineage>
        <taxon>Bacteria</taxon>
        <taxon>Bacillati</taxon>
        <taxon>Bacillota</taxon>
        <taxon>Bacilli</taxon>
        <taxon>Bacillales</taxon>
        <taxon>Listeriaceae</taxon>
        <taxon>Listeria</taxon>
    </lineage>
</organism>